<evidence type="ECO:0000313" key="2">
    <source>
        <dbReference type="Proteomes" id="UP001164250"/>
    </source>
</evidence>
<sequence>MVPKDMKETLEVISTSDNFNVNQYSQGTCSESQKYCCSTASDVKCVECCPWPPNQDLRKAVPFTAQYSNQINHVNWFIFNYINNNFVICNFSFN</sequence>
<evidence type="ECO:0000313" key="1">
    <source>
        <dbReference type="EMBL" id="KAJ0075856.1"/>
    </source>
</evidence>
<comment type="caution">
    <text evidence="1">The sequence shown here is derived from an EMBL/GenBank/DDBJ whole genome shotgun (WGS) entry which is preliminary data.</text>
</comment>
<gene>
    <name evidence="1" type="ORF">Patl1_34847</name>
</gene>
<name>A0ACC0ZV36_9ROSI</name>
<dbReference type="Proteomes" id="UP001164250">
    <property type="component" value="Chromosome 15"/>
</dbReference>
<reference evidence="2" key="1">
    <citation type="journal article" date="2023" name="G3 (Bethesda)">
        <title>Genome assembly and association tests identify interacting loci associated with vigor, precocity, and sex in interspecific pistachio rootstocks.</title>
        <authorList>
            <person name="Palmer W."/>
            <person name="Jacygrad E."/>
            <person name="Sagayaradj S."/>
            <person name="Cavanaugh K."/>
            <person name="Han R."/>
            <person name="Bertier L."/>
            <person name="Beede B."/>
            <person name="Kafkas S."/>
            <person name="Golino D."/>
            <person name="Preece J."/>
            <person name="Michelmore R."/>
        </authorList>
    </citation>
    <scope>NUCLEOTIDE SEQUENCE [LARGE SCALE GENOMIC DNA]</scope>
</reference>
<proteinExistence type="predicted"/>
<organism evidence="1 2">
    <name type="scientific">Pistacia atlantica</name>
    <dbReference type="NCBI Taxonomy" id="434234"/>
    <lineage>
        <taxon>Eukaryota</taxon>
        <taxon>Viridiplantae</taxon>
        <taxon>Streptophyta</taxon>
        <taxon>Embryophyta</taxon>
        <taxon>Tracheophyta</taxon>
        <taxon>Spermatophyta</taxon>
        <taxon>Magnoliopsida</taxon>
        <taxon>eudicotyledons</taxon>
        <taxon>Gunneridae</taxon>
        <taxon>Pentapetalae</taxon>
        <taxon>rosids</taxon>
        <taxon>malvids</taxon>
        <taxon>Sapindales</taxon>
        <taxon>Anacardiaceae</taxon>
        <taxon>Pistacia</taxon>
    </lineage>
</organism>
<keyword evidence="2" id="KW-1185">Reference proteome</keyword>
<protein>
    <submittedName>
        <fullName evidence="1">Uncharacterized protein</fullName>
    </submittedName>
</protein>
<accession>A0ACC0ZV36</accession>
<dbReference type="EMBL" id="CM047910">
    <property type="protein sequence ID" value="KAJ0075856.1"/>
    <property type="molecule type" value="Genomic_DNA"/>
</dbReference>